<reference evidence="2 3" key="1">
    <citation type="journal article" date="2019" name="New Phytol.">
        <title>Comparative genomics reveals unique wood-decay strategies and fruiting body development in the Schizophyllaceae.</title>
        <authorList>
            <person name="Almasi E."/>
            <person name="Sahu N."/>
            <person name="Krizsan K."/>
            <person name="Balint B."/>
            <person name="Kovacs G.M."/>
            <person name="Kiss B."/>
            <person name="Cseklye J."/>
            <person name="Drula E."/>
            <person name="Henrissat B."/>
            <person name="Nagy I."/>
            <person name="Chovatia M."/>
            <person name="Adam C."/>
            <person name="LaButti K."/>
            <person name="Lipzen A."/>
            <person name="Riley R."/>
            <person name="Grigoriev I.V."/>
            <person name="Nagy L.G."/>
        </authorList>
    </citation>
    <scope>NUCLEOTIDE SEQUENCE [LARGE SCALE GENOMIC DNA]</scope>
    <source>
        <strain evidence="2 3">NL-1724</strain>
    </source>
</reference>
<feature type="region of interest" description="Disordered" evidence="1">
    <location>
        <begin position="51"/>
        <end position="76"/>
    </location>
</feature>
<evidence type="ECO:0000256" key="1">
    <source>
        <dbReference type="SAM" id="MobiDB-lite"/>
    </source>
</evidence>
<dbReference type="AlphaFoldDB" id="A0A550BZP0"/>
<dbReference type="EMBL" id="VDMD01000040">
    <property type="protein sequence ID" value="TRM58021.1"/>
    <property type="molecule type" value="Genomic_DNA"/>
</dbReference>
<evidence type="ECO:0000313" key="3">
    <source>
        <dbReference type="Proteomes" id="UP000320762"/>
    </source>
</evidence>
<comment type="caution">
    <text evidence="2">The sequence shown here is derived from an EMBL/GenBank/DDBJ whole genome shotgun (WGS) entry which is preliminary data.</text>
</comment>
<proteinExistence type="predicted"/>
<keyword evidence="3" id="KW-1185">Reference proteome</keyword>
<feature type="compositionally biased region" description="Acidic residues" evidence="1">
    <location>
        <begin position="61"/>
        <end position="76"/>
    </location>
</feature>
<name>A0A550BZP0_9AGAR</name>
<accession>A0A550BZP0</accession>
<dbReference type="Proteomes" id="UP000320762">
    <property type="component" value="Unassembled WGS sequence"/>
</dbReference>
<sequence length="149" mass="15752">MKWMAHLAEATGAVLERELEDEVSPHTQEAVVFHARNSVLVLAAEDEVDRLEASDAADNPEAGEEAEIAENDHSFEEEDILAVGGGSPAAAEADGAVLGAAVAAGPGPAVYARLAAEPHRGSAARTKGRQPTLGRTKTRWMLKVARTRY</sequence>
<organism evidence="2 3">
    <name type="scientific">Schizophyllum amplum</name>
    <dbReference type="NCBI Taxonomy" id="97359"/>
    <lineage>
        <taxon>Eukaryota</taxon>
        <taxon>Fungi</taxon>
        <taxon>Dikarya</taxon>
        <taxon>Basidiomycota</taxon>
        <taxon>Agaricomycotina</taxon>
        <taxon>Agaricomycetes</taxon>
        <taxon>Agaricomycetidae</taxon>
        <taxon>Agaricales</taxon>
        <taxon>Schizophyllaceae</taxon>
        <taxon>Schizophyllum</taxon>
    </lineage>
</organism>
<evidence type="ECO:0000313" key="2">
    <source>
        <dbReference type="EMBL" id="TRM58021.1"/>
    </source>
</evidence>
<gene>
    <name evidence="2" type="ORF">BD626DRAFT_634390</name>
</gene>
<protein>
    <submittedName>
        <fullName evidence="2">Uncharacterized protein</fullName>
    </submittedName>
</protein>